<accession>A0A9Q0YSU7</accession>
<dbReference type="AlphaFoldDB" id="A0A9Q0YSU7"/>
<dbReference type="InterPro" id="IPR035437">
    <property type="entry name" value="SNase_OB-fold_sf"/>
</dbReference>
<dbReference type="Gene3D" id="2.40.50.90">
    <property type="match status" value="1"/>
</dbReference>
<feature type="compositionally biased region" description="Polar residues" evidence="1">
    <location>
        <begin position="83"/>
        <end position="92"/>
    </location>
</feature>
<keyword evidence="3" id="KW-1185">Reference proteome</keyword>
<gene>
    <name evidence="2" type="ORF">HOLleu_33709</name>
</gene>
<sequence>MEVIGVKCSLKGISPTSKDSNWSHDANIRFESLVLDHRLIVHFEKPNPKFDVCFITKMKDENGVDIFEELVKSGVAEREPRQGGTSKPSASPSAKVGTKKTKDVHQGEGKAVLPDPVQKTLKVNNSITVEITGINQSGHSFYGYMKESEGVLQKLQACLQECYNDSQPTTGQR</sequence>
<proteinExistence type="predicted"/>
<name>A0A9Q0YSU7_HOLLE</name>
<comment type="caution">
    <text evidence="2">The sequence shown here is derived from an EMBL/GenBank/DDBJ whole genome shotgun (WGS) entry which is preliminary data.</text>
</comment>
<organism evidence="2 3">
    <name type="scientific">Holothuria leucospilota</name>
    <name type="common">Black long sea cucumber</name>
    <name type="synonym">Mertensiothuria leucospilota</name>
    <dbReference type="NCBI Taxonomy" id="206669"/>
    <lineage>
        <taxon>Eukaryota</taxon>
        <taxon>Metazoa</taxon>
        <taxon>Echinodermata</taxon>
        <taxon>Eleutherozoa</taxon>
        <taxon>Echinozoa</taxon>
        <taxon>Holothuroidea</taxon>
        <taxon>Aspidochirotacea</taxon>
        <taxon>Aspidochirotida</taxon>
        <taxon>Holothuriidae</taxon>
        <taxon>Holothuria</taxon>
    </lineage>
</organism>
<feature type="region of interest" description="Disordered" evidence="1">
    <location>
        <begin position="75"/>
        <end position="116"/>
    </location>
</feature>
<evidence type="ECO:0000313" key="3">
    <source>
        <dbReference type="Proteomes" id="UP001152320"/>
    </source>
</evidence>
<protein>
    <submittedName>
        <fullName evidence="2">Uncharacterized protein</fullName>
    </submittedName>
</protein>
<evidence type="ECO:0000313" key="2">
    <source>
        <dbReference type="EMBL" id="KAJ8025992.1"/>
    </source>
</evidence>
<dbReference type="EMBL" id="JAIZAY010000017">
    <property type="protein sequence ID" value="KAJ8025992.1"/>
    <property type="molecule type" value="Genomic_DNA"/>
</dbReference>
<dbReference type="Proteomes" id="UP001152320">
    <property type="component" value="Chromosome 17"/>
</dbReference>
<reference evidence="2" key="1">
    <citation type="submission" date="2021-10" db="EMBL/GenBank/DDBJ databases">
        <title>Tropical sea cucumber genome reveals ecological adaptation and Cuvierian tubules defense mechanism.</title>
        <authorList>
            <person name="Chen T."/>
        </authorList>
    </citation>
    <scope>NUCLEOTIDE SEQUENCE</scope>
    <source>
        <strain evidence="2">Nanhai2018</strain>
        <tissue evidence="2">Muscle</tissue>
    </source>
</reference>
<evidence type="ECO:0000256" key="1">
    <source>
        <dbReference type="SAM" id="MobiDB-lite"/>
    </source>
</evidence>